<feature type="compositionally biased region" description="Polar residues" evidence="2">
    <location>
        <begin position="140"/>
        <end position="149"/>
    </location>
</feature>
<evidence type="ECO:0000256" key="2">
    <source>
        <dbReference type="SAM" id="MobiDB-lite"/>
    </source>
</evidence>
<feature type="region of interest" description="Disordered" evidence="2">
    <location>
        <begin position="140"/>
        <end position="171"/>
    </location>
</feature>
<dbReference type="Proteomes" id="UP001066276">
    <property type="component" value="Chromosome 10"/>
</dbReference>
<dbReference type="InterPro" id="IPR029274">
    <property type="entry name" value="DUF4615"/>
</dbReference>
<gene>
    <name evidence="3" type="ORF">NDU88_003233</name>
</gene>
<dbReference type="PANTHER" id="PTHR13602">
    <property type="entry name" value="UPF0488 PROTEIN C8ORF33"/>
    <property type="match status" value="1"/>
</dbReference>
<dbReference type="AlphaFoldDB" id="A0AAV7M6H8"/>
<dbReference type="PANTHER" id="PTHR13602:SF2">
    <property type="entry name" value="UPF0488 PROTEIN C8ORF33"/>
    <property type="match status" value="1"/>
</dbReference>
<protein>
    <submittedName>
        <fullName evidence="3">Uncharacterized protein</fullName>
    </submittedName>
</protein>
<proteinExistence type="inferred from homology"/>
<accession>A0AAV7M6H8</accession>
<evidence type="ECO:0000313" key="3">
    <source>
        <dbReference type="EMBL" id="KAJ1098117.1"/>
    </source>
</evidence>
<feature type="compositionally biased region" description="Basic and acidic residues" evidence="2">
    <location>
        <begin position="270"/>
        <end position="296"/>
    </location>
</feature>
<evidence type="ECO:0000313" key="4">
    <source>
        <dbReference type="Proteomes" id="UP001066276"/>
    </source>
</evidence>
<comment type="similarity">
    <text evidence="1">Belongs to the UPF0488 family.</text>
</comment>
<name>A0AAV7M6H8_PLEWA</name>
<organism evidence="3 4">
    <name type="scientific">Pleurodeles waltl</name>
    <name type="common">Iberian ribbed newt</name>
    <dbReference type="NCBI Taxonomy" id="8319"/>
    <lineage>
        <taxon>Eukaryota</taxon>
        <taxon>Metazoa</taxon>
        <taxon>Chordata</taxon>
        <taxon>Craniata</taxon>
        <taxon>Vertebrata</taxon>
        <taxon>Euteleostomi</taxon>
        <taxon>Amphibia</taxon>
        <taxon>Batrachia</taxon>
        <taxon>Caudata</taxon>
        <taxon>Salamandroidea</taxon>
        <taxon>Salamandridae</taxon>
        <taxon>Pleurodelinae</taxon>
        <taxon>Pleurodeles</taxon>
    </lineage>
</organism>
<dbReference type="EMBL" id="JANPWB010000014">
    <property type="protein sequence ID" value="KAJ1098117.1"/>
    <property type="molecule type" value="Genomic_DNA"/>
</dbReference>
<dbReference type="Pfam" id="PF15393">
    <property type="entry name" value="DUF4615"/>
    <property type="match status" value="2"/>
</dbReference>
<keyword evidence="4" id="KW-1185">Reference proteome</keyword>
<evidence type="ECO:0000256" key="1">
    <source>
        <dbReference type="ARBA" id="ARBA00005707"/>
    </source>
</evidence>
<sequence>MEETPQGTFQDELEWCIRQLETGLMLQNPTPQQVGDTHRILKVLRSRKAPFVKKRQVMNQVFGDYRQKMAKERQKVEKNALKTSSVLIQECNSQTSSSIIYRKHSSEPAENSGNWFAPTDNSFRFSFSACEEDQENISSNFDKFQSDGNSDGKGAACAERSPDLRESETSTLNWSKVGNSRTEFNFNFLVQEEAELQDKDFEAQNVTSRGLLLTEQEGRFPQNDGCKDQMYIEMKKDISVPEMISSASQNDKKPAKTTDGVPKRKKKKRVPSEKELEGTEAKKESQSGENNEHGDEQLRREVDWCIEQLELGLKRQRSTQNQADEVLRAVKILRSEKAALVKKRQIMRSMLGDYRKKMEEERGRQMRLLQAATKAARVTEVREEARKTSSHVYRKCTKTAQKDHATVGSQDHFVPQECSRGSTSSPFRVREEGISDSNRFIFKSSEGSFCFNFF</sequence>
<feature type="region of interest" description="Disordered" evidence="2">
    <location>
        <begin position="245"/>
        <end position="296"/>
    </location>
</feature>
<reference evidence="3" key="1">
    <citation type="journal article" date="2022" name="bioRxiv">
        <title>Sequencing and chromosome-scale assembly of the giantPleurodeles waltlgenome.</title>
        <authorList>
            <person name="Brown T."/>
            <person name="Elewa A."/>
            <person name="Iarovenko S."/>
            <person name="Subramanian E."/>
            <person name="Araus A.J."/>
            <person name="Petzold A."/>
            <person name="Susuki M."/>
            <person name="Suzuki K.-i.T."/>
            <person name="Hayashi T."/>
            <person name="Toyoda A."/>
            <person name="Oliveira C."/>
            <person name="Osipova E."/>
            <person name="Leigh N.D."/>
            <person name="Simon A."/>
            <person name="Yun M.H."/>
        </authorList>
    </citation>
    <scope>NUCLEOTIDE SEQUENCE</scope>
    <source>
        <strain evidence="3">20211129_DDA</strain>
        <tissue evidence="3">Liver</tissue>
    </source>
</reference>
<comment type="caution">
    <text evidence="3">The sequence shown here is derived from an EMBL/GenBank/DDBJ whole genome shotgun (WGS) entry which is preliminary data.</text>
</comment>